<dbReference type="AlphaFoldDB" id="A0AA42CIZ4"/>
<evidence type="ECO:0000313" key="1">
    <source>
        <dbReference type="EMBL" id="MCW6508899.1"/>
    </source>
</evidence>
<sequence>MSLHIKPLHDGGFQVENDTGHWVVFSLDELRSHALQLRADMVEGSPKMPEDKADLFIWAAFAAARGYAIEHGLIDDDRPPSRT</sequence>
<gene>
    <name evidence="1" type="ORF">M8523_12800</name>
</gene>
<dbReference type="Proteomes" id="UP001165667">
    <property type="component" value="Unassembled WGS sequence"/>
</dbReference>
<comment type="caution">
    <text evidence="1">The sequence shown here is derived from an EMBL/GenBank/DDBJ whole genome shotgun (WGS) entry which is preliminary data.</text>
</comment>
<reference evidence="1" key="1">
    <citation type="submission" date="2022-05" db="EMBL/GenBank/DDBJ databases">
        <authorList>
            <person name="Pankratov T."/>
        </authorList>
    </citation>
    <scope>NUCLEOTIDE SEQUENCE</scope>
    <source>
        <strain evidence="1">BP6-180914</strain>
    </source>
</reference>
<dbReference type="EMBL" id="JAMOIM010000007">
    <property type="protein sequence ID" value="MCW6508899.1"/>
    <property type="molecule type" value="Genomic_DNA"/>
</dbReference>
<organism evidence="1 2">
    <name type="scientific">Lichenifustis flavocetrariae</name>
    <dbReference type="NCBI Taxonomy" id="2949735"/>
    <lineage>
        <taxon>Bacteria</taxon>
        <taxon>Pseudomonadati</taxon>
        <taxon>Pseudomonadota</taxon>
        <taxon>Alphaproteobacteria</taxon>
        <taxon>Hyphomicrobiales</taxon>
        <taxon>Lichenihabitantaceae</taxon>
        <taxon>Lichenifustis</taxon>
    </lineage>
</organism>
<proteinExistence type="predicted"/>
<name>A0AA42CIZ4_9HYPH</name>
<keyword evidence="2" id="KW-1185">Reference proteome</keyword>
<accession>A0AA42CIZ4</accession>
<evidence type="ECO:0000313" key="2">
    <source>
        <dbReference type="Proteomes" id="UP001165667"/>
    </source>
</evidence>
<protein>
    <submittedName>
        <fullName evidence="1">Uncharacterized protein</fullName>
    </submittedName>
</protein>
<dbReference type="RefSeq" id="WP_282585261.1">
    <property type="nucleotide sequence ID" value="NZ_JAMOIM010000007.1"/>
</dbReference>